<dbReference type="AlphaFoldDB" id="F3L439"/>
<keyword evidence="1" id="KW-0449">Lipoprotein</keyword>
<protein>
    <submittedName>
        <fullName evidence="1">Putative lipoprotein</fullName>
    </submittedName>
</protein>
<dbReference type="Proteomes" id="UP000005615">
    <property type="component" value="Unassembled WGS sequence"/>
</dbReference>
<organism evidence="1 2">
    <name type="scientific">Aequoribacter fuscus</name>
    <dbReference type="NCBI Taxonomy" id="2518989"/>
    <lineage>
        <taxon>Bacteria</taxon>
        <taxon>Pseudomonadati</taxon>
        <taxon>Pseudomonadota</taxon>
        <taxon>Gammaproteobacteria</taxon>
        <taxon>Cellvibrionales</taxon>
        <taxon>Halieaceae</taxon>
        <taxon>Aequoribacter</taxon>
    </lineage>
</organism>
<accession>F3L439</accession>
<proteinExistence type="predicted"/>
<reference evidence="1 2" key="1">
    <citation type="journal article" date="2011" name="J. Bacteriol.">
        <title>Genome sequence of strain IMCC3088, a proteorhodopsin-containing marine bacterium belonging to the OM60/NOR5 clade.</title>
        <authorList>
            <person name="Jang Y."/>
            <person name="Oh H.M."/>
            <person name="Kang I."/>
            <person name="Lee K."/>
            <person name="Yang S.J."/>
            <person name="Cho J.C."/>
        </authorList>
    </citation>
    <scope>NUCLEOTIDE SEQUENCE [LARGE SCALE GENOMIC DNA]</scope>
    <source>
        <strain evidence="1 2">IMCC3088</strain>
    </source>
</reference>
<evidence type="ECO:0000313" key="1">
    <source>
        <dbReference type="EMBL" id="EGG28894.1"/>
    </source>
</evidence>
<keyword evidence="2" id="KW-1185">Reference proteome</keyword>
<dbReference type="EMBL" id="AEIG01000075">
    <property type="protein sequence ID" value="EGG28894.1"/>
    <property type="molecule type" value="Genomic_DNA"/>
</dbReference>
<name>F3L439_9GAMM</name>
<sequence length="178" mass="18411">MDTQGTNLFLSKPTLANVTIVADKKAADDNYILNFKAGSGGFFHNTVVTVAATNETPLTTCINVGGADSEALVGTALVINNWIQDCGVGEGDQGTLSSANVNFDTTSVKVVPAALGSLYESLAPEALLAAPLDWTAINGAFAESVADPDYLDATDYIGAVDPDGSDPWWAGWVLPGTL</sequence>
<comment type="caution">
    <text evidence="1">The sequence shown here is derived from an EMBL/GenBank/DDBJ whole genome shotgun (WGS) entry which is preliminary data.</text>
</comment>
<dbReference type="STRING" id="2518989.IMCC3088_2420"/>
<evidence type="ECO:0000313" key="2">
    <source>
        <dbReference type="Proteomes" id="UP000005615"/>
    </source>
</evidence>
<gene>
    <name evidence="1" type="ORF">IMCC3088_2420</name>
</gene>